<evidence type="ECO:0000313" key="1">
    <source>
        <dbReference type="EMBL" id="PIT93100.1"/>
    </source>
</evidence>
<organism evidence="1 2">
    <name type="scientific">Candidatus Harrisonbacteria bacterium CG10_big_fil_rev_8_21_14_0_10_38_8</name>
    <dbReference type="NCBI Taxonomy" id="1974582"/>
    <lineage>
        <taxon>Bacteria</taxon>
        <taxon>Candidatus Harrisoniibacteriota</taxon>
    </lineage>
</organism>
<name>A0A2M6WJY3_9BACT</name>
<proteinExistence type="predicted"/>
<reference evidence="2" key="1">
    <citation type="submission" date="2017-09" db="EMBL/GenBank/DDBJ databases">
        <title>Depth-based differentiation of microbial function through sediment-hosted aquifers and enrichment of novel symbionts in the deep terrestrial subsurface.</title>
        <authorList>
            <person name="Probst A.J."/>
            <person name="Ladd B."/>
            <person name="Jarett J.K."/>
            <person name="Geller-Mcgrath D.E."/>
            <person name="Sieber C.M.K."/>
            <person name="Emerson J.B."/>
            <person name="Anantharaman K."/>
            <person name="Thomas B.C."/>
            <person name="Malmstrom R."/>
            <person name="Stieglmeier M."/>
            <person name="Klingl A."/>
            <person name="Woyke T."/>
            <person name="Ryan C.M."/>
            <person name="Banfield J.F."/>
        </authorList>
    </citation>
    <scope>NUCLEOTIDE SEQUENCE [LARGE SCALE GENOMIC DNA]</scope>
</reference>
<sequence>MASYKKNQSIAQYQKFIEKVYAVPGDRNFSLEEILVQHQRFTMRALKGIRKNDQKKLKFNLLDSFSWSFTIANRLHFSLENILWQRFSYLCSYCASVPCICKIKKVKKRRKIIVDNTKRPKSLKGFQKMFNEIYPKEGRTLEHAGIHLAEESGEVSEAVHAFLTNQTNRKERFLNIKEELADYISCSFGVANSSDIDIAEGLSDLFYNNCLACHKAPCKCTLDSITNFPS</sequence>
<dbReference type="SUPFAM" id="SSF101386">
    <property type="entry name" value="all-alpha NTP pyrophosphatases"/>
    <property type="match status" value="1"/>
</dbReference>
<dbReference type="AlphaFoldDB" id="A0A2M6WJY3"/>
<accession>A0A2M6WJY3</accession>
<evidence type="ECO:0000313" key="2">
    <source>
        <dbReference type="Proteomes" id="UP000229112"/>
    </source>
</evidence>
<dbReference type="PANTHER" id="PTHR42702">
    <property type="entry name" value="NUCLEOTIDE PYROPHOSPHOHYDROLASE"/>
    <property type="match status" value="1"/>
</dbReference>
<gene>
    <name evidence="1" type="ORF">COU06_01710</name>
</gene>
<comment type="caution">
    <text evidence="1">The sequence shown here is derived from an EMBL/GenBank/DDBJ whole genome shotgun (WGS) entry which is preliminary data.</text>
</comment>
<dbReference type="Proteomes" id="UP000229112">
    <property type="component" value="Unassembled WGS sequence"/>
</dbReference>
<dbReference type="EMBL" id="PFAY01000012">
    <property type="protein sequence ID" value="PIT93100.1"/>
    <property type="molecule type" value="Genomic_DNA"/>
</dbReference>
<protein>
    <submittedName>
        <fullName evidence="1">Uncharacterized protein</fullName>
    </submittedName>
</protein>
<dbReference type="PANTHER" id="PTHR42702:SF1">
    <property type="entry name" value="REGULATORY PROTEIN FOR BETA-LACTAMASE"/>
    <property type="match status" value="1"/>
</dbReference>
<dbReference type="Gene3D" id="1.10.287.1080">
    <property type="entry name" value="MazG-like"/>
    <property type="match status" value="1"/>
</dbReference>